<reference evidence="2 3" key="1">
    <citation type="submission" date="2015-07" db="EMBL/GenBank/DDBJ databases">
        <authorList>
            <person name="Noorani M."/>
        </authorList>
    </citation>
    <scope>NUCLEOTIDE SEQUENCE [LARGE SCALE GENOMIC DNA]</scope>
    <source>
        <strain evidence="2 3">KCTC 42284</strain>
    </source>
</reference>
<proteinExistence type="predicted"/>
<accession>A0A0K0XTQ8</accession>
<dbReference type="InterPro" id="IPR001258">
    <property type="entry name" value="NHL_repeat"/>
</dbReference>
<dbReference type="KEGG" id="wma:WM2015_687"/>
<dbReference type="PROSITE" id="PS51125">
    <property type="entry name" value="NHL"/>
    <property type="match status" value="1"/>
</dbReference>
<dbReference type="Gene3D" id="2.120.10.30">
    <property type="entry name" value="TolB, C-terminal domain"/>
    <property type="match status" value="1"/>
</dbReference>
<dbReference type="Pfam" id="PF17963">
    <property type="entry name" value="Big_9"/>
    <property type="match status" value="1"/>
</dbReference>
<dbReference type="Proteomes" id="UP000066624">
    <property type="component" value="Chromosome"/>
</dbReference>
<protein>
    <submittedName>
        <fullName evidence="2">Uncharacterized protein</fullName>
    </submittedName>
</protein>
<keyword evidence="1" id="KW-0677">Repeat</keyword>
<sequence>MSAFPALRRPGLALLTSLLTLSIAQPGKSDVNDDLELKIAALIASHNLALPISFVPDPVFGIPASAVTFGTNLGLKDTRAIFVTPGDWADWPNTDDGCHYEFDLDQSTADYKNLLGFATLRNVPGTWGDLTLSGQVQVVHANTDVNVHVANEHILPDWLDPQTVAFPPGQHDIDWRAETQISDAFDIIIPAALLTYNSIKYGSAVANQGWSAARQAASQDAARQVIQNIAIELGLVTASQLFNGRTSVVHERDQLITIYKEHPPEITTDQPVITLEATDFGGVLYQRVADALRATIEASDPCGLPFTLGNDAPALLGVGDNVLTWTVRDNGPLPGGGFNSDFILQQITVEDTQAPILVAPPSRVIEIPAVEAGLDAASVQLGAPRVVDLADPDPSVDNDGPSFYPIDSRSPITWTATDASGNASQASQLITIKTEGSNTAPTVQDVTVSTLTSEPVDLVLSGQDGDFLDGAFDPLSFRILQRPLNGEFVAPLYPFFIEDYRTSPGGPYGEAFYLSDNRAAWLFANVCQVLPGPNADKIDVDWVYEPEFVHVDDAGKVYMVDRYWQCSASSASSFPRISTWDQDGNFIGQIQYEGANDAFVLDRDGFIYEFKTVGSGSSTEVVVNRCATDFEGKAFRSEYCDSLGSINSSNSPVNVSSARYARVDSAQGLLYVTDQQRVHAFDIRNDPPAPIFLGTLNQSAPFPEPTSSCAGSSLLGWAMEIDSEGSLYMVNCINERIDKFSRSYFDDQGNFIPGDYVGWMGSCTGSTNNACDMDRMASKGFACTDATCSRAPLAVDLAGDEPGQFDEPLYIAVDPNDVLYVAEWGNYRIQRFATDGSFAGQAQSTGTGVNQGAQPGFVLGNMGRPRAVSVNSNQFFVVDREEGFLHVFETSPLKDITENSATVTYVSNFDFHSAADGFQFVASDGLDESNIGLATINVARNFRPPVTQDQALSLAEDSSIELVLSAEDPDGILGIDFNGLDILSYQITEAPTHGTLALVSSDNESVTLSYTPHPDYFGTDRLRFVANDGVEDSGVATIDLEIIPVDDPPRILENELPARVGLGFPFVLRGVFEDDGATDYFTSVIWDGSSTVAEGGVNETNPNNPFIEGVLLVEPLQGKGNGYGIAQHVFTTPGVKTVRFCILDQDGQGECLTSEVTAEPLVNLGLELPEDQGETPPPEVPIGSAFTIDVIVGNLLPEGVSGLIAQAIAMQGVIETPGVVFTGASEGSCTISPDGQSMNCDFGDFAAGEQRLVTLSFATDSDVPHDTDATIRLSFTTESEAVNEVTEAYLTRTIIDPDIIHRDRFAAP</sequence>
<dbReference type="Gene3D" id="2.60.40.3440">
    <property type="match status" value="1"/>
</dbReference>
<organism evidence="2 3">
    <name type="scientific">Wenzhouxiangella marina</name>
    <dbReference type="NCBI Taxonomy" id="1579979"/>
    <lineage>
        <taxon>Bacteria</taxon>
        <taxon>Pseudomonadati</taxon>
        <taxon>Pseudomonadota</taxon>
        <taxon>Gammaproteobacteria</taxon>
        <taxon>Chromatiales</taxon>
        <taxon>Wenzhouxiangellaceae</taxon>
        <taxon>Wenzhouxiangella</taxon>
    </lineage>
</organism>
<keyword evidence="3" id="KW-1185">Reference proteome</keyword>
<evidence type="ECO:0000313" key="3">
    <source>
        <dbReference type="Proteomes" id="UP000066624"/>
    </source>
</evidence>
<dbReference type="SUPFAM" id="SSF63829">
    <property type="entry name" value="Calcium-dependent phosphotriesterase"/>
    <property type="match status" value="2"/>
</dbReference>
<evidence type="ECO:0000256" key="1">
    <source>
        <dbReference type="ARBA" id="ARBA00022737"/>
    </source>
</evidence>
<dbReference type="RefSeq" id="WP_049724733.1">
    <property type="nucleotide sequence ID" value="NZ_CP012154.1"/>
</dbReference>
<dbReference type="STRING" id="1579979.WM2015_687"/>
<gene>
    <name evidence="2" type="ORF">WM2015_687</name>
</gene>
<dbReference type="InterPro" id="IPR011042">
    <property type="entry name" value="6-blade_b-propeller_TolB-like"/>
</dbReference>
<dbReference type="InterPro" id="IPR050952">
    <property type="entry name" value="TRIM-NHL_E3_ligases"/>
</dbReference>
<dbReference type="PANTHER" id="PTHR24104">
    <property type="entry name" value="E3 UBIQUITIN-PROTEIN LIGASE NHLRC1-RELATED"/>
    <property type="match status" value="1"/>
</dbReference>
<dbReference type="OrthoDB" id="5798956at2"/>
<dbReference type="EMBL" id="CP012154">
    <property type="protein sequence ID" value="AKS41068.1"/>
    <property type="molecule type" value="Genomic_DNA"/>
</dbReference>
<dbReference type="GO" id="GO:0008270">
    <property type="term" value="F:zinc ion binding"/>
    <property type="evidence" value="ECO:0007669"/>
    <property type="project" value="UniProtKB-KW"/>
</dbReference>
<evidence type="ECO:0000313" key="2">
    <source>
        <dbReference type="EMBL" id="AKS41068.1"/>
    </source>
</evidence>
<name>A0A0K0XTQ8_9GAMM</name>
<dbReference type="PANTHER" id="PTHR24104:SF25">
    <property type="entry name" value="PROTEIN LIN-41"/>
    <property type="match status" value="1"/>
</dbReference>